<name>A0A8J2LC05_9HEXA</name>
<dbReference type="EMBL" id="CAJVCH010566430">
    <property type="protein sequence ID" value="CAG7832682.1"/>
    <property type="molecule type" value="Genomic_DNA"/>
</dbReference>
<comment type="caution">
    <text evidence="1">The sequence shown here is derived from an EMBL/GenBank/DDBJ whole genome shotgun (WGS) entry which is preliminary data.</text>
</comment>
<accession>A0A8J2LC05</accession>
<evidence type="ECO:0000313" key="2">
    <source>
        <dbReference type="Proteomes" id="UP000708208"/>
    </source>
</evidence>
<feature type="non-terminal residue" evidence="1">
    <location>
        <position position="1"/>
    </location>
</feature>
<dbReference type="AlphaFoldDB" id="A0A8J2LC05"/>
<proteinExistence type="predicted"/>
<gene>
    <name evidence="1" type="ORF">AFUS01_LOCUS42360</name>
</gene>
<sequence>MAALYPEHFFSVSSLLTQERCAWFNLLLVFSAIALNSGNKISLESASKVNLIHWESSERVKT</sequence>
<organism evidence="1 2">
    <name type="scientific">Allacma fusca</name>
    <dbReference type="NCBI Taxonomy" id="39272"/>
    <lineage>
        <taxon>Eukaryota</taxon>
        <taxon>Metazoa</taxon>
        <taxon>Ecdysozoa</taxon>
        <taxon>Arthropoda</taxon>
        <taxon>Hexapoda</taxon>
        <taxon>Collembola</taxon>
        <taxon>Symphypleona</taxon>
        <taxon>Sminthuridae</taxon>
        <taxon>Allacma</taxon>
    </lineage>
</organism>
<evidence type="ECO:0000313" key="1">
    <source>
        <dbReference type="EMBL" id="CAG7832682.1"/>
    </source>
</evidence>
<reference evidence="1" key="1">
    <citation type="submission" date="2021-06" db="EMBL/GenBank/DDBJ databases">
        <authorList>
            <person name="Hodson N. C."/>
            <person name="Mongue J. A."/>
            <person name="Jaron S. K."/>
        </authorList>
    </citation>
    <scope>NUCLEOTIDE SEQUENCE</scope>
</reference>
<protein>
    <submittedName>
        <fullName evidence="1">Uncharacterized protein</fullName>
    </submittedName>
</protein>
<keyword evidence="2" id="KW-1185">Reference proteome</keyword>
<dbReference type="Proteomes" id="UP000708208">
    <property type="component" value="Unassembled WGS sequence"/>
</dbReference>